<comment type="caution">
    <text evidence="2">The sequence shown here is derived from an EMBL/GenBank/DDBJ whole genome shotgun (WGS) entry which is preliminary data.</text>
</comment>
<evidence type="ECO:0000313" key="3">
    <source>
        <dbReference type="Proteomes" id="UP000257144"/>
    </source>
</evidence>
<dbReference type="RefSeq" id="WP_115453982.1">
    <property type="nucleotide sequence ID" value="NZ_QNQT01000016.1"/>
</dbReference>
<feature type="transmembrane region" description="Helical" evidence="1">
    <location>
        <begin position="64"/>
        <end position="82"/>
    </location>
</feature>
<evidence type="ECO:0000256" key="1">
    <source>
        <dbReference type="SAM" id="Phobius"/>
    </source>
</evidence>
<reference evidence="2 3" key="1">
    <citation type="submission" date="2018-07" db="EMBL/GenBank/DDBJ databases">
        <title>Bacillus sp. YLB-04 draft genome sequence.</title>
        <authorList>
            <person name="Yu L."/>
            <person name="Tang X."/>
        </authorList>
    </citation>
    <scope>NUCLEOTIDE SEQUENCE [LARGE SCALE GENOMIC DNA]</scope>
    <source>
        <strain evidence="2 3">YLB-04</strain>
    </source>
</reference>
<keyword evidence="1" id="KW-0812">Transmembrane</keyword>
<dbReference type="Proteomes" id="UP000257144">
    <property type="component" value="Unassembled WGS sequence"/>
</dbReference>
<dbReference type="OrthoDB" id="10006897at2"/>
<accession>A0A3D8GKW8</accession>
<keyword evidence="1" id="KW-1133">Transmembrane helix</keyword>
<name>A0A3D8GKW8_9BACI</name>
<keyword evidence="1" id="KW-0472">Membrane</keyword>
<proteinExistence type="predicted"/>
<dbReference type="EMBL" id="QNQT01000016">
    <property type="protein sequence ID" value="RDU34937.1"/>
    <property type="molecule type" value="Genomic_DNA"/>
</dbReference>
<evidence type="ECO:0000313" key="2">
    <source>
        <dbReference type="EMBL" id="RDU34937.1"/>
    </source>
</evidence>
<keyword evidence="3" id="KW-1185">Reference proteome</keyword>
<sequence>MQAFMQRDTAIFRELGQTRPTGHLFDIPAHRNALFGLCGKTIHFILKAEDSAFLLASSGAVQRALSLFFGLAPAEAAFAFLVKKARNKFHETVPCLLNGVLN</sequence>
<protein>
    <submittedName>
        <fullName evidence="2">Uncharacterized protein</fullName>
    </submittedName>
</protein>
<gene>
    <name evidence="2" type="ORF">DRW41_20985</name>
</gene>
<dbReference type="AlphaFoldDB" id="A0A3D8GKW8"/>
<organism evidence="2 3">
    <name type="scientific">Neobacillus piezotolerans</name>
    <dbReference type="NCBI Taxonomy" id="2259171"/>
    <lineage>
        <taxon>Bacteria</taxon>
        <taxon>Bacillati</taxon>
        <taxon>Bacillota</taxon>
        <taxon>Bacilli</taxon>
        <taxon>Bacillales</taxon>
        <taxon>Bacillaceae</taxon>
        <taxon>Neobacillus</taxon>
    </lineage>
</organism>